<proteinExistence type="predicted"/>
<evidence type="ECO:0000313" key="2">
    <source>
        <dbReference type="EMBL" id="JAD28623.1"/>
    </source>
</evidence>
<evidence type="ECO:0000256" key="1">
    <source>
        <dbReference type="SAM" id="SignalP"/>
    </source>
</evidence>
<keyword evidence="1" id="KW-0732">Signal</keyword>
<reference evidence="2" key="2">
    <citation type="journal article" date="2015" name="Data Brief">
        <title>Shoot transcriptome of the giant reed, Arundo donax.</title>
        <authorList>
            <person name="Barrero R.A."/>
            <person name="Guerrero F.D."/>
            <person name="Moolhuijzen P."/>
            <person name="Goolsby J.A."/>
            <person name="Tidwell J."/>
            <person name="Bellgard S.E."/>
            <person name="Bellgard M.I."/>
        </authorList>
    </citation>
    <scope>NUCLEOTIDE SEQUENCE</scope>
    <source>
        <tissue evidence="2">Shoot tissue taken approximately 20 cm above the soil surface</tissue>
    </source>
</reference>
<organism evidence="2">
    <name type="scientific">Arundo donax</name>
    <name type="common">Giant reed</name>
    <name type="synonym">Donax arundinaceus</name>
    <dbReference type="NCBI Taxonomy" id="35708"/>
    <lineage>
        <taxon>Eukaryota</taxon>
        <taxon>Viridiplantae</taxon>
        <taxon>Streptophyta</taxon>
        <taxon>Embryophyta</taxon>
        <taxon>Tracheophyta</taxon>
        <taxon>Spermatophyta</taxon>
        <taxon>Magnoliopsida</taxon>
        <taxon>Liliopsida</taxon>
        <taxon>Poales</taxon>
        <taxon>Poaceae</taxon>
        <taxon>PACMAD clade</taxon>
        <taxon>Arundinoideae</taxon>
        <taxon>Arundineae</taxon>
        <taxon>Arundo</taxon>
    </lineage>
</organism>
<dbReference type="AlphaFoldDB" id="A0A0A8YT60"/>
<feature type="signal peptide" evidence="1">
    <location>
        <begin position="1"/>
        <end position="18"/>
    </location>
</feature>
<name>A0A0A8YT60_ARUDO</name>
<dbReference type="EMBL" id="GBRH01269272">
    <property type="protein sequence ID" value="JAD28623.1"/>
    <property type="molecule type" value="Transcribed_RNA"/>
</dbReference>
<feature type="chain" id="PRO_5002061925" evidence="1">
    <location>
        <begin position="19"/>
        <end position="50"/>
    </location>
</feature>
<protein>
    <submittedName>
        <fullName evidence="2">Uncharacterized protein</fullName>
    </submittedName>
</protein>
<reference evidence="2" key="1">
    <citation type="submission" date="2014-09" db="EMBL/GenBank/DDBJ databases">
        <authorList>
            <person name="Magalhaes I.L.F."/>
            <person name="Oliveira U."/>
            <person name="Santos F.R."/>
            <person name="Vidigal T.H.D.A."/>
            <person name="Brescovit A.D."/>
            <person name="Santos A.J."/>
        </authorList>
    </citation>
    <scope>NUCLEOTIDE SEQUENCE</scope>
    <source>
        <tissue evidence="2">Shoot tissue taken approximately 20 cm above the soil surface</tissue>
    </source>
</reference>
<sequence>MVLFILNVLTWYLPSILELLNEHDAETSLFACVFSRRSVQFYFAKWFSIG</sequence>
<accession>A0A0A8YT60</accession>